<proteinExistence type="predicted"/>
<gene>
    <name evidence="1" type="ORF">GA560_11345</name>
</gene>
<dbReference type="EMBL" id="WDER01000026">
    <property type="protein sequence ID" value="KAB6082721.1"/>
    <property type="molecule type" value="Genomic_DNA"/>
</dbReference>
<dbReference type="Proteomes" id="UP000474077">
    <property type="component" value="Unassembled WGS sequence"/>
</dbReference>
<sequence>MKKYFFIFIVAFFASCSPVEQDVIITIDTETVLNDCYIGNGAQWDPYQLDYGKGKLTISEADWEKLYDRLDFMRPQFIRIMINTSSFVDQGRLVPERGMEVLSKMLDYCQSRNVTVMFGDWGWSVIRAREAEIDSQSLRHAAALVDYLVHNKGYSCIRYYNLVNEPNGYWAATNKSFPLWASSVRQFYQYMKEFDLIGEVGIVGPDIAIWDKAETGWIDSCAVQLNEQIELYDIHTYPSKVTVNSGEYADIIAAYKEKIPEGKKIVMGEIGFKFVEKADSLYQKENIRRAGSKVNASLEDSQMFVYDYMYGTDMADALIQTVNTGFSGSIAWMLDDAMHSNEAPDKLKIWGFWNIFGEECFGAEEENVRPWYYVWSLLTKYMPAGTAVYRTDTTGEPFVKAAVSGKDGKYMIALVNVSDSPKTVKLKSNVLSSLSGCKKFIYSDGTLKRKGDHLLLPNDENLILHLEKGETVTMPAESLIVYTNYDY</sequence>
<name>A0A4Q5D7N3_9BACE</name>
<accession>A0A4Q5D7N3</accession>
<dbReference type="InterPro" id="IPR017853">
    <property type="entry name" value="GH"/>
</dbReference>
<evidence type="ECO:0000313" key="2">
    <source>
        <dbReference type="Proteomes" id="UP000474077"/>
    </source>
</evidence>
<dbReference type="PROSITE" id="PS51257">
    <property type="entry name" value="PROKAR_LIPOPROTEIN"/>
    <property type="match status" value="1"/>
</dbReference>
<evidence type="ECO:0000313" key="1">
    <source>
        <dbReference type="EMBL" id="KAB6082721.1"/>
    </source>
</evidence>
<protein>
    <recommendedName>
        <fullName evidence="3">Glycoside hydrolase family 5 domain-containing protein</fullName>
    </recommendedName>
</protein>
<dbReference type="AlphaFoldDB" id="A0A4Q5D7N3"/>
<dbReference type="Gene3D" id="3.20.20.80">
    <property type="entry name" value="Glycosidases"/>
    <property type="match status" value="1"/>
</dbReference>
<organism evidence="1 2">
    <name type="scientific">Bacteroides xylanisolvens</name>
    <dbReference type="NCBI Taxonomy" id="371601"/>
    <lineage>
        <taxon>Bacteria</taxon>
        <taxon>Pseudomonadati</taxon>
        <taxon>Bacteroidota</taxon>
        <taxon>Bacteroidia</taxon>
        <taxon>Bacteroidales</taxon>
        <taxon>Bacteroidaceae</taxon>
        <taxon>Bacteroides</taxon>
    </lineage>
</organism>
<dbReference type="RefSeq" id="WP_049701402.1">
    <property type="nucleotide sequence ID" value="NZ_RCXZ01000036.1"/>
</dbReference>
<evidence type="ECO:0008006" key="3">
    <source>
        <dbReference type="Google" id="ProtNLM"/>
    </source>
</evidence>
<comment type="caution">
    <text evidence="1">The sequence shown here is derived from an EMBL/GenBank/DDBJ whole genome shotgun (WGS) entry which is preliminary data.</text>
</comment>
<dbReference type="SUPFAM" id="SSF51445">
    <property type="entry name" value="(Trans)glycosidases"/>
    <property type="match status" value="1"/>
</dbReference>
<reference evidence="1 2" key="1">
    <citation type="journal article" date="2019" name="Nat. Med.">
        <title>A library of human gut bacterial isolates paired with longitudinal multiomics data enables mechanistic microbiome research.</title>
        <authorList>
            <person name="Poyet M."/>
            <person name="Groussin M."/>
            <person name="Gibbons S.M."/>
            <person name="Avila-Pacheco J."/>
            <person name="Jiang X."/>
            <person name="Kearney S.M."/>
            <person name="Perrotta A.R."/>
            <person name="Berdy B."/>
            <person name="Zhao S."/>
            <person name="Lieberman T.D."/>
            <person name="Swanson P.K."/>
            <person name="Smith M."/>
            <person name="Roesemann S."/>
            <person name="Alexander J.E."/>
            <person name="Rich S.A."/>
            <person name="Livny J."/>
            <person name="Vlamakis H."/>
            <person name="Clish C."/>
            <person name="Bullock K."/>
            <person name="Deik A."/>
            <person name="Scott J."/>
            <person name="Pierce K.A."/>
            <person name="Xavier R.J."/>
            <person name="Alm E.J."/>
        </authorList>
    </citation>
    <scope>NUCLEOTIDE SEQUENCE [LARGE SCALE GENOMIC DNA]</scope>
    <source>
        <strain evidence="1 2">BIOML-A73</strain>
    </source>
</reference>